<dbReference type="EMBL" id="CAJHNH020003557">
    <property type="protein sequence ID" value="CAG5129547.1"/>
    <property type="molecule type" value="Genomic_DNA"/>
</dbReference>
<protein>
    <submittedName>
        <fullName evidence="2">Uncharacterized protein</fullName>
    </submittedName>
</protein>
<proteinExistence type="predicted"/>
<keyword evidence="3" id="KW-1185">Reference proteome</keyword>
<feature type="compositionally biased region" description="Low complexity" evidence="1">
    <location>
        <begin position="348"/>
        <end position="372"/>
    </location>
</feature>
<feature type="compositionally biased region" description="Basic and acidic residues" evidence="1">
    <location>
        <begin position="400"/>
        <end position="415"/>
    </location>
</feature>
<evidence type="ECO:0000256" key="1">
    <source>
        <dbReference type="SAM" id="MobiDB-lite"/>
    </source>
</evidence>
<feature type="non-terminal residue" evidence="2">
    <location>
        <position position="1"/>
    </location>
</feature>
<feature type="region of interest" description="Disordered" evidence="1">
    <location>
        <begin position="309"/>
        <end position="415"/>
    </location>
</feature>
<dbReference type="Proteomes" id="UP000678393">
    <property type="component" value="Unassembled WGS sequence"/>
</dbReference>
<evidence type="ECO:0000313" key="3">
    <source>
        <dbReference type="Proteomes" id="UP000678393"/>
    </source>
</evidence>
<evidence type="ECO:0000313" key="2">
    <source>
        <dbReference type="EMBL" id="CAG5129547.1"/>
    </source>
</evidence>
<dbReference type="AlphaFoldDB" id="A0A8S3ZJ66"/>
<reference evidence="2" key="1">
    <citation type="submission" date="2021-04" db="EMBL/GenBank/DDBJ databases">
        <authorList>
            <consortium name="Molecular Ecology Group"/>
        </authorList>
    </citation>
    <scope>NUCLEOTIDE SEQUENCE</scope>
</reference>
<comment type="caution">
    <text evidence="2">The sequence shown here is derived from an EMBL/GenBank/DDBJ whole genome shotgun (WGS) entry which is preliminary data.</text>
</comment>
<name>A0A8S3ZJ66_9EUPU</name>
<organism evidence="2 3">
    <name type="scientific">Candidula unifasciata</name>
    <dbReference type="NCBI Taxonomy" id="100452"/>
    <lineage>
        <taxon>Eukaryota</taxon>
        <taxon>Metazoa</taxon>
        <taxon>Spiralia</taxon>
        <taxon>Lophotrochozoa</taxon>
        <taxon>Mollusca</taxon>
        <taxon>Gastropoda</taxon>
        <taxon>Heterobranchia</taxon>
        <taxon>Euthyneura</taxon>
        <taxon>Panpulmonata</taxon>
        <taxon>Eupulmonata</taxon>
        <taxon>Stylommatophora</taxon>
        <taxon>Helicina</taxon>
        <taxon>Helicoidea</taxon>
        <taxon>Geomitridae</taxon>
        <taxon>Candidula</taxon>
    </lineage>
</organism>
<dbReference type="OrthoDB" id="6158299at2759"/>
<sequence length="415" mass="46541">SSSTDMTHEQLQQHLQEQYFAMAGLQMDTQTQQSKDSLQTATLQAKLRSKDQEIRMLKSEHEQHMSAVLSHLLYLEGQMQKEQNHILEILHEKDDIIRRQKAAIADLVAKNNRYLQALKESHGYSADNGLVKPQGHVIQENGNIPAIQDHGNKVILRGNKNKLGEKVQPSSHKVRFRAMTDRLRRHKSSLELYHHEKLETLMEATPKYGSEENLVVDRSGKSSLFDRKERCTSLIDYPVDLFDVDEGLTESPDSCFSEDYNSPIISRNDSTSSLVTFNEKTPWNTSGLPSAATYGFNELSKSRSVPHALPTVAENDGTPAHLRGRPHSLPSVEMLPKDITTTPNSNKPLAASSDSSIPASPSTSSSQPASDSNPFKNFKNVFKRKGSKKKRTASMTSGKDQTDALKQHFKKYDMT</sequence>
<feature type="compositionally biased region" description="Basic residues" evidence="1">
    <location>
        <begin position="381"/>
        <end position="392"/>
    </location>
</feature>
<accession>A0A8S3ZJ66</accession>
<gene>
    <name evidence="2" type="ORF">CUNI_LOCUS15105</name>
</gene>